<evidence type="ECO:0000256" key="9">
    <source>
        <dbReference type="SAM" id="MobiDB-lite"/>
    </source>
</evidence>
<evidence type="ECO:0000256" key="7">
    <source>
        <dbReference type="ARBA" id="ARBA00022927"/>
    </source>
</evidence>
<dbReference type="GO" id="GO:0005771">
    <property type="term" value="C:multivesicular body"/>
    <property type="evidence" value="ECO:0007669"/>
    <property type="project" value="TreeGrafter"/>
</dbReference>
<dbReference type="PANTHER" id="PTHR46009">
    <property type="entry name" value="VACUOLAR PROTEIN SORTING-ASSOCIATED PROTEIN VTA1 HOMOLOG"/>
    <property type="match status" value="1"/>
</dbReference>
<evidence type="ECO:0000256" key="5">
    <source>
        <dbReference type="ARBA" id="ARBA00022490"/>
    </source>
</evidence>
<comment type="subcellular location">
    <subcellularLocation>
        <location evidence="2">Cytoplasm</location>
    </subcellularLocation>
    <subcellularLocation>
        <location evidence="1">Endosome membrane</location>
        <topology evidence="1">Peripheral membrane protein</topology>
    </subcellularLocation>
</comment>
<dbReference type="GO" id="GO:0010008">
    <property type="term" value="C:endosome membrane"/>
    <property type="evidence" value="ECO:0007669"/>
    <property type="project" value="UniProtKB-SubCell"/>
</dbReference>
<keyword evidence="8" id="KW-0472">Membrane</keyword>
<evidence type="ECO:0000256" key="3">
    <source>
        <dbReference type="ARBA" id="ARBA00007895"/>
    </source>
</evidence>
<keyword evidence="7" id="KW-0653">Protein transport</keyword>
<feature type="region of interest" description="Disordered" evidence="9">
    <location>
        <begin position="267"/>
        <end position="323"/>
    </location>
</feature>
<dbReference type="Pfam" id="PF04652">
    <property type="entry name" value="Vta1"/>
    <property type="match status" value="1"/>
</dbReference>
<dbReference type="STRING" id="13370.A0A448YRY6"/>
<dbReference type="PANTHER" id="PTHR46009:SF1">
    <property type="entry name" value="VACUOLAR PROTEIN SORTING-ASSOCIATED PROTEIN VTA1 HOMOLOG"/>
    <property type="match status" value="1"/>
</dbReference>
<accession>A0A448YRY6</accession>
<dbReference type="FunCoup" id="A0A448YRY6">
    <property type="interactions" value="451"/>
</dbReference>
<evidence type="ECO:0000259" key="11">
    <source>
        <dbReference type="Pfam" id="PF18097"/>
    </source>
</evidence>
<dbReference type="GO" id="GO:0015031">
    <property type="term" value="P:protein transport"/>
    <property type="evidence" value="ECO:0007669"/>
    <property type="project" value="UniProtKB-KW"/>
</dbReference>
<proteinExistence type="inferred from homology"/>
<dbReference type="AlphaFoldDB" id="A0A448YRY6"/>
<evidence type="ECO:0000256" key="2">
    <source>
        <dbReference type="ARBA" id="ARBA00004496"/>
    </source>
</evidence>
<dbReference type="Gene3D" id="1.25.40.270">
    <property type="entry name" value="Vacuolar protein sorting-associated protein vta1"/>
    <property type="match status" value="1"/>
</dbReference>
<dbReference type="Proteomes" id="UP000290900">
    <property type="component" value="Unassembled WGS sequence"/>
</dbReference>
<keyword evidence="13" id="KW-1185">Reference proteome</keyword>
<evidence type="ECO:0000256" key="8">
    <source>
        <dbReference type="ARBA" id="ARBA00023136"/>
    </source>
</evidence>
<dbReference type="InterPro" id="IPR039431">
    <property type="entry name" value="Vta1/CALS_N"/>
</dbReference>
<feature type="compositionally biased region" description="Polar residues" evidence="9">
    <location>
        <begin position="192"/>
        <end position="205"/>
    </location>
</feature>
<dbReference type="InterPro" id="IPR044538">
    <property type="entry name" value="Vta1-like"/>
</dbReference>
<dbReference type="InterPro" id="IPR041212">
    <property type="entry name" value="Vta1_C"/>
</dbReference>
<evidence type="ECO:0000256" key="1">
    <source>
        <dbReference type="ARBA" id="ARBA00004481"/>
    </source>
</evidence>
<sequence>MSEISSVPDEIRKLVGPYIKRAVELEQYQPVISYLGKLYSAQLILQGQYHLKSNEVALYTEALLNDIETHKKNLIESSDKIADVVNDKEKSFKLVLGFSNVVFAKADKQVQNHNCQKQTVMDFKASIDFYQLLNLWDDLYQNEKSEVEKRTKYAKFQCARILKAIRNGEDPNEFTTKEEEAELEEMGKESIEGSNVTDVSGSAVTGSAPPDLPETPSGIKPEVPQTELPSQSQFPSKDIDVELPKPPEDIKGELNLPVAPVLIKGEKNSLGLPSAPVEQEPKVGNLGRPEKPKIPQKPASNAVVTSKPSSRKSSLVSSHSAAPVNVDKIWQQEEVIAEAQKRARFAISALNYEDIPTAISELEKALKLLRD</sequence>
<gene>
    <name evidence="12" type="ORF">BRENAR_LOCUS4395</name>
</gene>
<feature type="domain" description="Vta1/callose synthase N-terminal" evidence="10">
    <location>
        <begin position="16"/>
        <end position="167"/>
    </location>
</feature>
<dbReference type="Gene3D" id="1.20.5.420">
    <property type="entry name" value="Immunoglobulin FC, subunit C"/>
    <property type="match status" value="1"/>
</dbReference>
<keyword evidence="6" id="KW-0967">Endosome</keyword>
<dbReference type="InParanoid" id="A0A448YRY6"/>
<name>A0A448YRY6_BRENA</name>
<dbReference type="EMBL" id="CAACVR010000056">
    <property type="protein sequence ID" value="VEU23666.1"/>
    <property type="molecule type" value="Genomic_DNA"/>
</dbReference>
<comment type="similarity">
    <text evidence="3">Belongs to the VTA1 family.</text>
</comment>
<dbReference type="OrthoDB" id="391137at2759"/>
<feature type="compositionally biased region" description="Low complexity" evidence="9">
    <location>
        <begin position="306"/>
        <end position="323"/>
    </location>
</feature>
<dbReference type="InterPro" id="IPR023175">
    <property type="entry name" value="Vta1/CALS_N_sf"/>
</dbReference>
<reference evidence="12 13" key="1">
    <citation type="submission" date="2018-12" db="EMBL/GenBank/DDBJ databases">
        <authorList>
            <person name="Tiukova I."/>
            <person name="Dainat J."/>
        </authorList>
    </citation>
    <scope>NUCLEOTIDE SEQUENCE [LARGE SCALE GENOMIC DNA]</scope>
</reference>
<keyword evidence="5" id="KW-0963">Cytoplasm</keyword>
<protein>
    <submittedName>
        <fullName evidence="12">DEKNAAC105024</fullName>
    </submittedName>
</protein>
<feature type="region of interest" description="Disordered" evidence="9">
    <location>
        <begin position="183"/>
        <end position="252"/>
    </location>
</feature>
<evidence type="ECO:0000256" key="6">
    <source>
        <dbReference type="ARBA" id="ARBA00022753"/>
    </source>
</evidence>
<evidence type="ECO:0000256" key="4">
    <source>
        <dbReference type="ARBA" id="ARBA00022448"/>
    </source>
</evidence>
<evidence type="ECO:0000259" key="10">
    <source>
        <dbReference type="Pfam" id="PF04652"/>
    </source>
</evidence>
<evidence type="ECO:0000313" key="13">
    <source>
        <dbReference type="Proteomes" id="UP000290900"/>
    </source>
</evidence>
<feature type="compositionally biased region" description="Basic and acidic residues" evidence="9">
    <location>
        <begin position="237"/>
        <end position="252"/>
    </location>
</feature>
<dbReference type="GO" id="GO:0032511">
    <property type="term" value="P:late endosome to vacuole transport via multivesicular body sorting pathway"/>
    <property type="evidence" value="ECO:0007669"/>
    <property type="project" value="InterPro"/>
</dbReference>
<organism evidence="12 13">
    <name type="scientific">Brettanomyces naardenensis</name>
    <name type="common">Yeast</name>
    <dbReference type="NCBI Taxonomy" id="13370"/>
    <lineage>
        <taxon>Eukaryota</taxon>
        <taxon>Fungi</taxon>
        <taxon>Dikarya</taxon>
        <taxon>Ascomycota</taxon>
        <taxon>Saccharomycotina</taxon>
        <taxon>Pichiomycetes</taxon>
        <taxon>Pichiales</taxon>
        <taxon>Pichiaceae</taxon>
        <taxon>Brettanomyces</taxon>
    </lineage>
</organism>
<evidence type="ECO:0000313" key="12">
    <source>
        <dbReference type="EMBL" id="VEU23666.1"/>
    </source>
</evidence>
<dbReference type="Pfam" id="PF18097">
    <property type="entry name" value="Vta1_C"/>
    <property type="match status" value="1"/>
</dbReference>
<feature type="domain" description="Vta1 C-terminal" evidence="11">
    <location>
        <begin position="333"/>
        <end position="370"/>
    </location>
</feature>
<keyword evidence="4" id="KW-0813">Transport</keyword>